<dbReference type="RefSeq" id="WP_194749479.1">
    <property type="nucleotide sequence ID" value="NZ_JBHTJW010000001.1"/>
</dbReference>
<dbReference type="Proteomes" id="UP001597106">
    <property type="component" value="Unassembled WGS sequence"/>
</dbReference>
<reference evidence="3" key="1">
    <citation type="journal article" date="2019" name="Int. J. Syst. Evol. Microbiol.">
        <title>The Global Catalogue of Microorganisms (GCM) 10K type strain sequencing project: providing services to taxonomists for standard genome sequencing and annotation.</title>
        <authorList>
            <consortium name="The Broad Institute Genomics Platform"/>
            <consortium name="The Broad Institute Genome Sequencing Center for Infectious Disease"/>
            <person name="Wu L."/>
            <person name="Ma J."/>
        </authorList>
    </citation>
    <scope>NUCLEOTIDE SEQUENCE [LARGE SCALE GENOMIC DNA]</scope>
    <source>
        <strain evidence="3">CCUG 59685</strain>
    </source>
</reference>
<name>A0ABW3GFX0_9PROT</name>
<keyword evidence="1" id="KW-0812">Transmembrane</keyword>
<evidence type="ECO:0000256" key="1">
    <source>
        <dbReference type="SAM" id="Phobius"/>
    </source>
</evidence>
<keyword evidence="1" id="KW-1133">Transmembrane helix</keyword>
<organism evidence="2 3">
    <name type="scientific">Methylophilus glucosoxydans</name>
    <dbReference type="NCBI Taxonomy" id="752553"/>
    <lineage>
        <taxon>Bacteria</taxon>
        <taxon>Pseudomonadati</taxon>
        <taxon>Pseudomonadota</taxon>
        <taxon>Betaproteobacteria</taxon>
        <taxon>Nitrosomonadales</taxon>
        <taxon>Methylophilaceae</taxon>
        <taxon>Methylophilus</taxon>
    </lineage>
</organism>
<dbReference type="EMBL" id="JBHTJW010000001">
    <property type="protein sequence ID" value="MFD0928635.1"/>
    <property type="molecule type" value="Genomic_DNA"/>
</dbReference>
<sequence>MKYSKISDQHGIGFIGFLLVLTAFGILGLVALKALPAYMEYFSIQSTINRIAHDPLLQSEQDMRTAFDRQMQVDSIKDVSSRELEISAGAVAMRYQKKIPLTETMSLLIDFDAASKP</sequence>
<protein>
    <submittedName>
        <fullName evidence="2">DUF4845 domain-containing protein</fullName>
    </submittedName>
</protein>
<gene>
    <name evidence="2" type="ORF">ACFQ1T_02465</name>
</gene>
<keyword evidence="3" id="KW-1185">Reference proteome</keyword>
<keyword evidence="1" id="KW-0472">Membrane</keyword>
<evidence type="ECO:0000313" key="3">
    <source>
        <dbReference type="Proteomes" id="UP001597106"/>
    </source>
</evidence>
<comment type="caution">
    <text evidence="2">The sequence shown here is derived from an EMBL/GenBank/DDBJ whole genome shotgun (WGS) entry which is preliminary data.</text>
</comment>
<accession>A0ABW3GFX0</accession>
<feature type="transmembrane region" description="Helical" evidence="1">
    <location>
        <begin position="12"/>
        <end position="32"/>
    </location>
</feature>
<dbReference type="Pfam" id="PF16137">
    <property type="entry name" value="DUF4845"/>
    <property type="match status" value="1"/>
</dbReference>
<dbReference type="InterPro" id="IPR032314">
    <property type="entry name" value="DUF4845"/>
</dbReference>
<evidence type="ECO:0000313" key="2">
    <source>
        <dbReference type="EMBL" id="MFD0928635.1"/>
    </source>
</evidence>
<proteinExistence type="predicted"/>